<keyword evidence="7 9" id="KW-0175">Coiled coil</keyword>
<keyword evidence="8" id="KW-0539">Nucleus</keyword>
<dbReference type="OrthoDB" id="448448at2759"/>
<dbReference type="InterPro" id="IPR049730">
    <property type="entry name" value="SNF2/RAD54-like_C"/>
</dbReference>
<evidence type="ECO:0000313" key="13">
    <source>
        <dbReference type="EMBL" id="CAH0554385.1"/>
    </source>
</evidence>
<feature type="compositionally biased region" description="Low complexity" evidence="10">
    <location>
        <begin position="10"/>
        <end position="29"/>
    </location>
</feature>
<keyword evidence="6" id="KW-0067">ATP-binding</keyword>
<dbReference type="GO" id="GO:0016787">
    <property type="term" value="F:hydrolase activity"/>
    <property type="evidence" value="ECO:0007669"/>
    <property type="project" value="UniProtKB-KW"/>
</dbReference>
<dbReference type="CDD" id="cd18793">
    <property type="entry name" value="SF2_C_SNF"/>
    <property type="match status" value="1"/>
</dbReference>
<dbReference type="SMART" id="SM00490">
    <property type="entry name" value="HELICc"/>
    <property type="match status" value="1"/>
</dbReference>
<dbReference type="AlphaFoldDB" id="A0A9P0B2Q0"/>
<feature type="coiled-coil region" evidence="9">
    <location>
        <begin position="834"/>
        <end position="879"/>
    </location>
</feature>
<name>A0A9P0B2Q0_BRAAE</name>
<organism evidence="13 14">
    <name type="scientific">Brassicogethes aeneus</name>
    <name type="common">Rape pollen beetle</name>
    <name type="synonym">Meligethes aeneus</name>
    <dbReference type="NCBI Taxonomy" id="1431903"/>
    <lineage>
        <taxon>Eukaryota</taxon>
        <taxon>Metazoa</taxon>
        <taxon>Ecdysozoa</taxon>
        <taxon>Arthropoda</taxon>
        <taxon>Hexapoda</taxon>
        <taxon>Insecta</taxon>
        <taxon>Pterygota</taxon>
        <taxon>Neoptera</taxon>
        <taxon>Endopterygota</taxon>
        <taxon>Coleoptera</taxon>
        <taxon>Polyphaga</taxon>
        <taxon>Cucujiformia</taxon>
        <taxon>Nitidulidae</taxon>
        <taxon>Meligethinae</taxon>
        <taxon>Brassicogethes</taxon>
    </lineage>
</organism>
<dbReference type="InterPro" id="IPR027417">
    <property type="entry name" value="P-loop_NTPase"/>
</dbReference>
<evidence type="ECO:0000256" key="4">
    <source>
        <dbReference type="ARBA" id="ARBA00022801"/>
    </source>
</evidence>
<sequence>MDPEDVTDYSSGDSIVSVSESTESTSSEDSGFRKKIVAESDNTPKMSDKINDKNEEELFKNMTKKEIAAYKAEQKALKNQEKERLLKEKQEAKELLLKEREEKRLEKIRLEEERQKAKERILKEREENRLEKIRLEEERQQQKLLREEEKLRLEEEKVKRKEEREQEALRKEEERIRRREERKEEAQIREAQRLSRKEEKRREEERQKDIRKEKALKGMKYLLGLSEKYTSFFQEKVDMVVKKKDVLQENNKYMPTNDDMKNAISQTKGAKKAKKDENSLDITKKLNYFKNGSLRPYQIEGVTWMSVLFDNGLNGILADEMGLGKTVQVIALICHLLEKNIGGPFLIVTPLSTIPNWKNEFERFAPNVPVVIFPGDAAAREGAKPLIQKKYMVGKTQTGPVVITNYGVPLRESHFLGRFTWQYVIVDEGHRIKNHKSKLSITLRNLNSSNRLLLTGTPLQNNISELWALLNFLLPHIFNNMDTFASLFLIEEFQDKDKVIENEENHSIISTIHKVLGPFMLRRLKSDVLKDMVPKKEVVISCPMTKLQKDLYKWVIDGNIQKLRREEEEEELDIYAPRKKRKCAENRKYNYYENINEDDFSDYEDEILETADVLLNRMDKKEKKDLVTRLTMCNPMIMFKKIVDHPYLVNFPLDPESEKKQLLISDELIKTSGKMIVLEKMLKKLKRDGHKVLLFSTLCMMMDLIEEMLIMKKIKYRRLDGSYSLEQRGECIDEFNNDPNIFIFLISTRAGGLGLNLTSADTVIFFDRDWNPQADIQAQDRCHRIGQTKPVCVYTLVLRNTIDEQIIDVGHLKRRLERLVIKDGKFSTMDKTDKNKQENDLLELKNLLEKEEEESKKGVDFSENELEKLLDRSDLYEKMEEMKAKENQPC</sequence>
<dbReference type="FunFam" id="3.40.50.10810:FF:000015">
    <property type="entry name" value="lymphoid-specific helicase isoform X1"/>
    <property type="match status" value="1"/>
</dbReference>
<evidence type="ECO:0000256" key="3">
    <source>
        <dbReference type="ARBA" id="ARBA00022741"/>
    </source>
</evidence>
<dbReference type="Gene3D" id="3.40.50.10810">
    <property type="entry name" value="Tandem AAA-ATPase domain"/>
    <property type="match status" value="1"/>
</dbReference>
<dbReference type="InterPro" id="IPR000330">
    <property type="entry name" value="SNF2_N"/>
</dbReference>
<keyword evidence="3" id="KW-0547">Nucleotide-binding</keyword>
<dbReference type="Pfam" id="PF00271">
    <property type="entry name" value="Helicase_C"/>
    <property type="match status" value="1"/>
</dbReference>
<feature type="domain" description="Helicase ATP-binding" evidence="11">
    <location>
        <begin position="306"/>
        <end position="476"/>
    </location>
</feature>
<dbReference type="GO" id="GO:0005634">
    <property type="term" value="C:nucleus"/>
    <property type="evidence" value="ECO:0007669"/>
    <property type="project" value="UniProtKB-SubCell"/>
</dbReference>
<dbReference type="GO" id="GO:0005524">
    <property type="term" value="F:ATP binding"/>
    <property type="evidence" value="ECO:0007669"/>
    <property type="project" value="UniProtKB-KW"/>
</dbReference>
<comment type="subcellular location">
    <subcellularLocation>
        <location evidence="1">Nucleus</location>
    </subcellularLocation>
</comment>
<dbReference type="PROSITE" id="PS51192">
    <property type="entry name" value="HELICASE_ATP_BIND_1"/>
    <property type="match status" value="1"/>
</dbReference>
<dbReference type="InterPro" id="IPR038718">
    <property type="entry name" value="SNF2-like_sf"/>
</dbReference>
<evidence type="ECO:0000256" key="2">
    <source>
        <dbReference type="ARBA" id="ARBA00007025"/>
    </source>
</evidence>
<evidence type="ECO:0000256" key="8">
    <source>
        <dbReference type="ARBA" id="ARBA00023242"/>
    </source>
</evidence>
<dbReference type="Gene3D" id="3.40.50.300">
    <property type="entry name" value="P-loop containing nucleotide triphosphate hydrolases"/>
    <property type="match status" value="1"/>
</dbReference>
<reference evidence="13" key="1">
    <citation type="submission" date="2021-12" db="EMBL/GenBank/DDBJ databases">
        <authorList>
            <person name="King R."/>
        </authorList>
    </citation>
    <scope>NUCLEOTIDE SEQUENCE</scope>
</reference>
<evidence type="ECO:0000256" key="9">
    <source>
        <dbReference type="SAM" id="Coils"/>
    </source>
</evidence>
<evidence type="ECO:0000313" key="14">
    <source>
        <dbReference type="Proteomes" id="UP001154078"/>
    </source>
</evidence>
<evidence type="ECO:0000256" key="7">
    <source>
        <dbReference type="ARBA" id="ARBA00023054"/>
    </source>
</evidence>
<dbReference type="GO" id="GO:0004386">
    <property type="term" value="F:helicase activity"/>
    <property type="evidence" value="ECO:0007669"/>
    <property type="project" value="UniProtKB-KW"/>
</dbReference>
<feature type="domain" description="Helicase C-terminal" evidence="12">
    <location>
        <begin position="677"/>
        <end position="842"/>
    </location>
</feature>
<feature type="region of interest" description="Disordered" evidence="10">
    <location>
        <begin position="1"/>
        <end position="51"/>
    </location>
</feature>
<accession>A0A9P0B2Q0</accession>
<evidence type="ECO:0000256" key="5">
    <source>
        <dbReference type="ARBA" id="ARBA00022806"/>
    </source>
</evidence>
<dbReference type="PANTHER" id="PTHR10799">
    <property type="entry name" value="SNF2/RAD54 HELICASE FAMILY"/>
    <property type="match status" value="1"/>
</dbReference>
<dbReference type="Proteomes" id="UP001154078">
    <property type="component" value="Chromosome 4"/>
</dbReference>
<protein>
    <submittedName>
        <fullName evidence="13">Uncharacterized protein</fullName>
    </submittedName>
</protein>
<feature type="region of interest" description="Disordered" evidence="10">
    <location>
        <begin position="156"/>
        <end position="208"/>
    </location>
</feature>
<dbReference type="InterPro" id="IPR014001">
    <property type="entry name" value="Helicase_ATP-bd"/>
</dbReference>
<evidence type="ECO:0000256" key="10">
    <source>
        <dbReference type="SAM" id="MobiDB-lite"/>
    </source>
</evidence>
<evidence type="ECO:0000256" key="6">
    <source>
        <dbReference type="ARBA" id="ARBA00022840"/>
    </source>
</evidence>
<proteinExistence type="inferred from homology"/>
<dbReference type="InterPro" id="IPR001650">
    <property type="entry name" value="Helicase_C-like"/>
</dbReference>
<keyword evidence="4" id="KW-0378">Hydrolase</keyword>
<dbReference type="SMART" id="SM00487">
    <property type="entry name" value="DEXDc"/>
    <property type="match status" value="1"/>
</dbReference>
<dbReference type="SUPFAM" id="SSF52540">
    <property type="entry name" value="P-loop containing nucleoside triphosphate hydrolases"/>
    <property type="match status" value="2"/>
</dbReference>
<gene>
    <name evidence="13" type="ORF">MELIAE_LOCUS5986</name>
</gene>
<dbReference type="Pfam" id="PF00176">
    <property type="entry name" value="SNF2-rel_dom"/>
    <property type="match status" value="1"/>
</dbReference>
<dbReference type="EMBL" id="OV121135">
    <property type="protein sequence ID" value="CAH0554385.1"/>
    <property type="molecule type" value="Genomic_DNA"/>
</dbReference>
<evidence type="ECO:0000256" key="1">
    <source>
        <dbReference type="ARBA" id="ARBA00004123"/>
    </source>
</evidence>
<keyword evidence="5" id="KW-0347">Helicase</keyword>
<dbReference type="PROSITE" id="PS51194">
    <property type="entry name" value="HELICASE_CTER"/>
    <property type="match status" value="1"/>
</dbReference>
<keyword evidence="14" id="KW-1185">Reference proteome</keyword>
<evidence type="ECO:0000259" key="12">
    <source>
        <dbReference type="PROSITE" id="PS51194"/>
    </source>
</evidence>
<evidence type="ECO:0000259" key="11">
    <source>
        <dbReference type="PROSITE" id="PS51192"/>
    </source>
</evidence>
<comment type="similarity">
    <text evidence="2">Belongs to the SNF2/RAD54 helicase family.</text>
</comment>